<sequence length="271" mass="31749">MYDCPVCDRTFGSWRAREQHIDATGHDPRYDCETCYRDFPNLHAVRQHMDALDHWARTFPCETCDDMFRSEADADRHMERHGHYRNYCKACDRHFMNENNLRMHLNSHIHRGRSVKCPYCQTAFTTASGLSHHLETGSCPRAPSANRETILRAIRERDAHGLITNRQIAWHDEQHLGYEATGRAFNGYSWECYLCHSQFKSKSALNQHLNSPRHKEKVYKCPNTRGGCDQLFVSLAALFSHLESEKCAFMRFEHVREHASRILNSRKMISF</sequence>
<evidence type="ECO:0000256" key="7">
    <source>
        <dbReference type="PROSITE-ProRule" id="PRU00042"/>
    </source>
</evidence>
<dbReference type="GO" id="GO:0003676">
    <property type="term" value="F:nucleic acid binding"/>
    <property type="evidence" value="ECO:0007669"/>
    <property type="project" value="InterPro"/>
</dbReference>
<evidence type="ECO:0000256" key="5">
    <source>
        <dbReference type="ARBA" id="ARBA00022833"/>
    </source>
</evidence>
<keyword evidence="6" id="KW-0539">Nucleus</keyword>
<dbReference type="InterPro" id="IPR050888">
    <property type="entry name" value="ZnF_C2H2-type_TF"/>
</dbReference>
<keyword evidence="3" id="KW-0677">Repeat</keyword>
<keyword evidence="5" id="KW-0862">Zinc</keyword>
<gene>
    <name evidence="9" type="ORF">E4U43_001172</name>
</gene>
<dbReference type="InterPro" id="IPR013087">
    <property type="entry name" value="Znf_C2H2_type"/>
</dbReference>
<dbReference type="PROSITE" id="PS00028">
    <property type="entry name" value="ZINC_FINGER_C2H2_1"/>
    <property type="match status" value="5"/>
</dbReference>
<evidence type="ECO:0000256" key="1">
    <source>
        <dbReference type="ARBA" id="ARBA00004123"/>
    </source>
</evidence>
<keyword evidence="4 7" id="KW-0863">Zinc-finger</keyword>
<proteinExistence type="predicted"/>
<dbReference type="InterPro" id="IPR022755">
    <property type="entry name" value="Znf_C2H2_jaz"/>
</dbReference>
<dbReference type="InterPro" id="IPR036236">
    <property type="entry name" value="Znf_C2H2_sf"/>
</dbReference>
<keyword evidence="10" id="KW-1185">Reference proteome</keyword>
<dbReference type="PROSITE" id="PS50157">
    <property type="entry name" value="ZINC_FINGER_C2H2_2"/>
    <property type="match status" value="2"/>
</dbReference>
<comment type="subcellular location">
    <subcellularLocation>
        <location evidence="1">Nucleus</location>
    </subcellularLocation>
</comment>
<accession>A0A9P7N8A9</accession>
<dbReference type="Pfam" id="PF12874">
    <property type="entry name" value="zf-met"/>
    <property type="match status" value="1"/>
</dbReference>
<dbReference type="GO" id="GO:0005634">
    <property type="term" value="C:nucleus"/>
    <property type="evidence" value="ECO:0007669"/>
    <property type="project" value="UniProtKB-SubCell"/>
</dbReference>
<dbReference type="OrthoDB" id="6077919at2759"/>
<keyword evidence="2" id="KW-0479">Metal-binding</keyword>
<evidence type="ECO:0000313" key="9">
    <source>
        <dbReference type="EMBL" id="KAG6002096.1"/>
    </source>
</evidence>
<evidence type="ECO:0000256" key="6">
    <source>
        <dbReference type="ARBA" id="ARBA00023242"/>
    </source>
</evidence>
<dbReference type="Gene3D" id="3.30.160.60">
    <property type="entry name" value="Classic Zinc Finger"/>
    <property type="match status" value="3"/>
</dbReference>
<dbReference type="Pfam" id="PF00096">
    <property type="entry name" value="zf-C2H2"/>
    <property type="match status" value="1"/>
</dbReference>
<dbReference type="GO" id="GO:0008270">
    <property type="term" value="F:zinc ion binding"/>
    <property type="evidence" value="ECO:0007669"/>
    <property type="project" value="UniProtKB-KW"/>
</dbReference>
<feature type="domain" description="C2H2-type" evidence="8">
    <location>
        <begin position="59"/>
        <end position="86"/>
    </location>
</feature>
<dbReference type="SUPFAM" id="SSF57667">
    <property type="entry name" value="beta-beta-alpha zinc fingers"/>
    <property type="match status" value="3"/>
</dbReference>
<dbReference type="SMART" id="SM00355">
    <property type="entry name" value="ZnF_C2H2"/>
    <property type="match status" value="6"/>
</dbReference>
<reference evidence="9" key="1">
    <citation type="journal article" date="2020" name="bioRxiv">
        <title>Whole genome comparisons of ergot fungi reveals the divergence and evolution of species within the genus Claviceps are the result of varying mechanisms driving genome evolution and host range expansion.</title>
        <authorList>
            <person name="Wyka S.A."/>
            <person name="Mondo S.J."/>
            <person name="Liu M."/>
            <person name="Dettman J."/>
            <person name="Nalam V."/>
            <person name="Broders K.D."/>
        </authorList>
    </citation>
    <scope>NUCLEOTIDE SEQUENCE</scope>
    <source>
        <strain evidence="9">CCC 602</strain>
    </source>
</reference>
<dbReference type="PANTHER" id="PTHR24406">
    <property type="entry name" value="TRANSCRIPTIONAL REPRESSOR CTCFL-RELATED"/>
    <property type="match status" value="1"/>
</dbReference>
<evidence type="ECO:0000256" key="2">
    <source>
        <dbReference type="ARBA" id="ARBA00022723"/>
    </source>
</evidence>
<dbReference type="Pfam" id="PF12171">
    <property type="entry name" value="zf-C2H2_jaz"/>
    <property type="match status" value="1"/>
</dbReference>
<dbReference type="Proteomes" id="UP000748025">
    <property type="component" value="Unassembled WGS sequence"/>
</dbReference>
<evidence type="ECO:0000256" key="3">
    <source>
        <dbReference type="ARBA" id="ARBA00022737"/>
    </source>
</evidence>
<dbReference type="EMBL" id="SRPW01001368">
    <property type="protein sequence ID" value="KAG6002096.1"/>
    <property type="molecule type" value="Genomic_DNA"/>
</dbReference>
<comment type="caution">
    <text evidence="9">The sequence shown here is derived from an EMBL/GenBank/DDBJ whole genome shotgun (WGS) entry which is preliminary data.</text>
</comment>
<feature type="domain" description="C2H2-type" evidence="8">
    <location>
        <begin position="86"/>
        <end position="115"/>
    </location>
</feature>
<evidence type="ECO:0000313" key="10">
    <source>
        <dbReference type="Proteomes" id="UP000748025"/>
    </source>
</evidence>
<evidence type="ECO:0000256" key="4">
    <source>
        <dbReference type="ARBA" id="ARBA00022771"/>
    </source>
</evidence>
<dbReference type="SMART" id="SM00451">
    <property type="entry name" value="ZnF_U1"/>
    <property type="match status" value="2"/>
</dbReference>
<organism evidence="9 10">
    <name type="scientific">Claviceps pusilla</name>
    <dbReference type="NCBI Taxonomy" id="123648"/>
    <lineage>
        <taxon>Eukaryota</taxon>
        <taxon>Fungi</taxon>
        <taxon>Dikarya</taxon>
        <taxon>Ascomycota</taxon>
        <taxon>Pezizomycotina</taxon>
        <taxon>Sordariomycetes</taxon>
        <taxon>Hypocreomycetidae</taxon>
        <taxon>Hypocreales</taxon>
        <taxon>Clavicipitaceae</taxon>
        <taxon>Claviceps</taxon>
    </lineage>
</organism>
<dbReference type="AlphaFoldDB" id="A0A9P7N8A9"/>
<evidence type="ECO:0000259" key="8">
    <source>
        <dbReference type="PROSITE" id="PS50157"/>
    </source>
</evidence>
<protein>
    <recommendedName>
        <fullName evidence="8">C2H2-type domain-containing protein</fullName>
    </recommendedName>
</protein>
<dbReference type="InterPro" id="IPR003604">
    <property type="entry name" value="Matrin/U1-like-C_Znf_C2H2"/>
</dbReference>
<name>A0A9P7N8A9_9HYPO</name>